<evidence type="ECO:0000256" key="2">
    <source>
        <dbReference type="ARBA" id="ARBA00022679"/>
    </source>
</evidence>
<dbReference type="OrthoDB" id="1044435at2759"/>
<dbReference type="SUPFAM" id="SSF110857">
    <property type="entry name" value="Gamma-glutamyl cyclotransferase-like"/>
    <property type="match status" value="1"/>
</dbReference>
<feature type="domain" description="Gamma-glutamylcyclotransferase AIG2-like" evidence="4">
    <location>
        <begin position="5"/>
        <end position="102"/>
    </location>
</feature>
<gene>
    <name evidence="5" type="ORF">K435DRAFT_778746</name>
</gene>
<dbReference type="InterPro" id="IPR045038">
    <property type="entry name" value="AIG2-like"/>
</dbReference>
<dbReference type="Pfam" id="PF06094">
    <property type="entry name" value="GGACT"/>
    <property type="match status" value="1"/>
</dbReference>
<dbReference type="GO" id="GO:0016740">
    <property type="term" value="F:transferase activity"/>
    <property type="evidence" value="ECO:0007669"/>
    <property type="project" value="UniProtKB-KW"/>
</dbReference>
<keyword evidence="2" id="KW-0808">Transferase</keyword>
<dbReference type="PANTHER" id="PTHR31544:SF2">
    <property type="entry name" value="AIG2-LIKE PROTEIN D"/>
    <property type="match status" value="1"/>
</dbReference>
<dbReference type="CDD" id="cd06661">
    <property type="entry name" value="GGCT_like"/>
    <property type="match status" value="1"/>
</dbReference>
<evidence type="ECO:0000259" key="4">
    <source>
        <dbReference type="Pfam" id="PF06094"/>
    </source>
</evidence>
<dbReference type="EMBL" id="ML179186">
    <property type="protein sequence ID" value="THU96044.1"/>
    <property type="molecule type" value="Genomic_DNA"/>
</dbReference>
<name>A0A4S8M1S1_DENBC</name>
<organism evidence="5 6">
    <name type="scientific">Dendrothele bispora (strain CBS 962.96)</name>
    <dbReference type="NCBI Taxonomy" id="1314807"/>
    <lineage>
        <taxon>Eukaryota</taxon>
        <taxon>Fungi</taxon>
        <taxon>Dikarya</taxon>
        <taxon>Basidiomycota</taxon>
        <taxon>Agaricomycotina</taxon>
        <taxon>Agaricomycetes</taxon>
        <taxon>Agaricomycetidae</taxon>
        <taxon>Agaricales</taxon>
        <taxon>Agaricales incertae sedis</taxon>
        <taxon>Dendrothele</taxon>
    </lineage>
</organism>
<dbReference type="Proteomes" id="UP000297245">
    <property type="component" value="Unassembled WGS sequence"/>
</dbReference>
<dbReference type="Gene3D" id="3.10.490.10">
    <property type="entry name" value="Gamma-glutamyl cyclotransferase-like"/>
    <property type="match status" value="1"/>
</dbReference>
<dbReference type="InterPro" id="IPR036568">
    <property type="entry name" value="GGCT-like_sf"/>
</dbReference>
<evidence type="ECO:0000256" key="3">
    <source>
        <dbReference type="ARBA" id="ARBA00030602"/>
    </source>
</evidence>
<evidence type="ECO:0000256" key="1">
    <source>
        <dbReference type="ARBA" id="ARBA00008861"/>
    </source>
</evidence>
<dbReference type="PANTHER" id="PTHR31544">
    <property type="entry name" value="AIG2-LIKE PROTEIN D"/>
    <property type="match status" value="1"/>
</dbReference>
<sequence length="170" mass="19336">MSSAFFYGTLMHPKILKRVIRNNGAHLNIAPAVLLEHTRHNVKDADFPGILPYEKARHLFEQDLNDEEKCVRGTLVSGLTKKDIRFLDKFEGSLYVRVEVDVHPLGPFSDLSHYSSQNDASIIPSDPEPLPSVLTSSVKAQTYVFLDSSEVEAELWSFEDFVRNHSSNWY</sequence>
<evidence type="ECO:0000313" key="6">
    <source>
        <dbReference type="Proteomes" id="UP000297245"/>
    </source>
</evidence>
<proteinExistence type="inferred from homology"/>
<evidence type="ECO:0000313" key="5">
    <source>
        <dbReference type="EMBL" id="THU96044.1"/>
    </source>
</evidence>
<comment type="similarity">
    <text evidence="1">Belongs to the gamma-glutamylcyclotransferase family.</text>
</comment>
<keyword evidence="6" id="KW-1185">Reference proteome</keyword>
<dbReference type="AlphaFoldDB" id="A0A4S8M1S1"/>
<dbReference type="InterPro" id="IPR009288">
    <property type="entry name" value="AIG2-like_dom"/>
</dbReference>
<accession>A0A4S8M1S1</accession>
<reference evidence="5 6" key="1">
    <citation type="journal article" date="2019" name="Nat. Ecol. Evol.">
        <title>Megaphylogeny resolves global patterns of mushroom evolution.</title>
        <authorList>
            <person name="Varga T."/>
            <person name="Krizsan K."/>
            <person name="Foldi C."/>
            <person name="Dima B."/>
            <person name="Sanchez-Garcia M."/>
            <person name="Sanchez-Ramirez S."/>
            <person name="Szollosi G.J."/>
            <person name="Szarkandi J.G."/>
            <person name="Papp V."/>
            <person name="Albert L."/>
            <person name="Andreopoulos W."/>
            <person name="Angelini C."/>
            <person name="Antonin V."/>
            <person name="Barry K.W."/>
            <person name="Bougher N.L."/>
            <person name="Buchanan P."/>
            <person name="Buyck B."/>
            <person name="Bense V."/>
            <person name="Catcheside P."/>
            <person name="Chovatia M."/>
            <person name="Cooper J."/>
            <person name="Damon W."/>
            <person name="Desjardin D."/>
            <person name="Finy P."/>
            <person name="Geml J."/>
            <person name="Haridas S."/>
            <person name="Hughes K."/>
            <person name="Justo A."/>
            <person name="Karasinski D."/>
            <person name="Kautmanova I."/>
            <person name="Kiss B."/>
            <person name="Kocsube S."/>
            <person name="Kotiranta H."/>
            <person name="LaButti K.M."/>
            <person name="Lechner B.E."/>
            <person name="Liimatainen K."/>
            <person name="Lipzen A."/>
            <person name="Lukacs Z."/>
            <person name="Mihaltcheva S."/>
            <person name="Morgado L.N."/>
            <person name="Niskanen T."/>
            <person name="Noordeloos M.E."/>
            <person name="Ohm R.A."/>
            <person name="Ortiz-Santana B."/>
            <person name="Ovrebo C."/>
            <person name="Racz N."/>
            <person name="Riley R."/>
            <person name="Savchenko A."/>
            <person name="Shiryaev A."/>
            <person name="Soop K."/>
            <person name="Spirin V."/>
            <person name="Szebenyi C."/>
            <person name="Tomsovsky M."/>
            <person name="Tulloss R.E."/>
            <person name="Uehling J."/>
            <person name="Grigoriev I.V."/>
            <person name="Vagvolgyi C."/>
            <person name="Papp T."/>
            <person name="Martin F.M."/>
            <person name="Miettinen O."/>
            <person name="Hibbett D.S."/>
            <person name="Nagy L.G."/>
        </authorList>
    </citation>
    <scope>NUCLEOTIDE SEQUENCE [LARGE SCALE GENOMIC DNA]</scope>
    <source>
        <strain evidence="5 6">CBS 962.96</strain>
    </source>
</reference>
<dbReference type="InterPro" id="IPR013024">
    <property type="entry name" value="GGCT-like"/>
</dbReference>
<protein>
    <recommendedName>
        <fullName evidence="3">Putative gamma-glutamylcyclotransferase</fullName>
    </recommendedName>
</protein>